<organism evidence="2 3">
    <name type="scientific">Reticulomyxa filosa</name>
    <dbReference type="NCBI Taxonomy" id="46433"/>
    <lineage>
        <taxon>Eukaryota</taxon>
        <taxon>Sar</taxon>
        <taxon>Rhizaria</taxon>
        <taxon>Retaria</taxon>
        <taxon>Foraminifera</taxon>
        <taxon>Monothalamids</taxon>
        <taxon>Reticulomyxidae</taxon>
        <taxon>Reticulomyxa</taxon>
    </lineage>
</organism>
<evidence type="ECO:0000256" key="1">
    <source>
        <dbReference type="SAM" id="MobiDB-lite"/>
    </source>
</evidence>
<sequence length="223" mass="25947">MTKMNHFRLMLVCRVKKGHYKKKKKKFMHGKKKKGEMRMPVAEDKQREKSTSEMEVTLIEMMGLDRQTTMDEQPEDRDKTMKAARNGHHHYQSSSFQWNIDIPKNKVITVKEEGEEKEVEEEQMQAFDSDDEDKDDNDANSHVTTTSARLNEIDRLIVNKKDEPSDVDFVAFETDTTSRTHHSSRFSPNFSSIPKAAVYAKQISTFDIDTNAQTNIADHHHAW</sequence>
<dbReference type="EMBL" id="ASPP01010467">
    <property type="protein sequence ID" value="ETO22795.1"/>
    <property type="molecule type" value="Genomic_DNA"/>
</dbReference>
<feature type="compositionally biased region" description="Basic residues" evidence="1">
    <location>
        <begin position="22"/>
        <end position="35"/>
    </location>
</feature>
<gene>
    <name evidence="2" type="ORF">RFI_14399</name>
</gene>
<reference evidence="2 3" key="1">
    <citation type="journal article" date="2013" name="Curr. Biol.">
        <title>The Genome of the Foraminiferan Reticulomyxa filosa.</title>
        <authorList>
            <person name="Glockner G."/>
            <person name="Hulsmann N."/>
            <person name="Schleicher M."/>
            <person name="Noegel A.A."/>
            <person name="Eichinger L."/>
            <person name="Gallinger C."/>
            <person name="Pawlowski J."/>
            <person name="Sierra R."/>
            <person name="Euteneuer U."/>
            <person name="Pillet L."/>
            <person name="Moustafa A."/>
            <person name="Platzer M."/>
            <person name="Groth M."/>
            <person name="Szafranski K."/>
            <person name="Schliwa M."/>
        </authorList>
    </citation>
    <scope>NUCLEOTIDE SEQUENCE [LARGE SCALE GENOMIC DNA]</scope>
</reference>
<feature type="region of interest" description="Disordered" evidence="1">
    <location>
        <begin position="113"/>
        <end position="146"/>
    </location>
</feature>
<feature type="compositionally biased region" description="Acidic residues" evidence="1">
    <location>
        <begin position="115"/>
        <end position="138"/>
    </location>
</feature>
<name>X6N923_RETFI</name>
<comment type="caution">
    <text evidence="2">The sequence shown here is derived from an EMBL/GenBank/DDBJ whole genome shotgun (WGS) entry which is preliminary data.</text>
</comment>
<evidence type="ECO:0000313" key="2">
    <source>
        <dbReference type="EMBL" id="ETO22795.1"/>
    </source>
</evidence>
<proteinExistence type="predicted"/>
<feature type="region of interest" description="Disordered" evidence="1">
    <location>
        <begin position="22"/>
        <end position="53"/>
    </location>
</feature>
<dbReference type="AlphaFoldDB" id="X6N923"/>
<evidence type="ECO:0000313" key="3">
    <source>
        <dbReference type="Proteomes" id="UP000023152"/>
    </source>
</evidence>
<protein>
    <submittedName>
        <fullName evidence="2">Uncharacterized protein</fullName>
    </submittedName>
</protein>
<feature type="compositionally biased region" description="Basic and acidic residues" evidence="1">
    <location>
        <begin position="41"/>
        <end position="52"/>
    </location>
</feature>
<accession>X6N923</accession>
<keyword evidence="3" id="KW-1185">Reference proteome</keyword>
<dbReference type="Proteomes" id="UP000023152">
    <property type="component" value="Unassembled WGS sequence"/>
</dbReference>